<reference evidence="1 2" key="1">
    <citation type="submission" date="2021-06" db="EMBL/GenBank/DDBJ databases">
        <authorList>
            <person name="Palmer J.M."/>
        </authorList>
    </citation>
    <scope>NUCLEOTIDE SEQUENCE [LARGE SCALE GENOMIC DNA]</scope>
    <source>
        <strain evidence="1 2">AS_MEX2019</strain>
        <tissue evidence="1">Muscle</tissue>
    </source>
</reference>
<sequence>MTGSPKAPHYVLPLDINLSPSDIHFAAALNITNLHSSPQPPHGPLLLDSCLLPLAFISHFHHDSADHFH</sequence>
<dbReference type="Proteomes" id="UP001469553">
    <property type="component" value="Unassembled WGS sequence"/>
</dbReference>
<gene>
    <name evidence="1" type="ORF">AMECASPLE_012994</name>
</gene>
<proteinExistence type="predicted"/>
<organism evidence="1 2">
    <name type="scientific">Ameca splendens</name>
    <dbReference type="NCBI Taxonomy" id="208324"/>
    <lineage>
        <taxon>Eukaryota</taxon>
        <taxon>Metazoa</taxon>
        <taxon>Chordata</taxon>
        <taxon>Craniata</taxon>
        <taxon>Vertebrata</taxon>
        <taxon>Euteleostomi</taxon>
        <taxon>Actinopterygii</taxon>
        <taxon>Neopterygii</taxon>
        <taxon>Teleostei</taxon>
        <taxon>Neoteleostei</taxon>
        <taxon>Acanthomorphata</taxon>
        <taxon>Ovalentaria</taxon>
        <taxon>Atherinomorphae</taxon>
        <taxon>Cyprinodontiformes</taxon>
        <taxon>Goodeidae</taxon>
        <taxon>Ameca</taxon>
    </lineage>
</organism>
<evidence type="ECO:0000313" key="2">
    <source>
        <dbReference type="Proteomes" id="UP001469553"/>
    </source>
</evidence>
<name>A0ABV0XQ85_9TELE</name>
<accession>A0ABV0XQ85</accession>
<protein>
    <submittedName>
        <fullName evidence="1">Uncharacterized protein</fullName>
    </submittedName>
</protein>
<dbReference type="EMBL" id="JAHRIP010010238">
    <property type="protein sequence ID" value="MEQ2283593.1"/>
    <property type="molecule type" value="Genomic_DNA"/>
</dbReference>
<keyword evidence="2" id="KW-1185">Reference proteome</keyword>
<comment type="caution">
    <text evidence="1">The sequence shown here is derived from an EMBL/GenBank/DDBJ whole genome shotgun (WGS) entry which is preliminary data.</text>
</comment>
<evidence type="ECO:0000313" key="1">
    <source>
        <dbReference type="EMBL" id="MEQ2283593.1"/>
    </source>
</evidence>